<dbReference type="GeneID" id="18908506"/>
<reference evidence="2 3" key="1">
    <citation type="journal article" date="2012" name="BMC Genomics">
        <title>Comparative genomics of the white-rot fungi, Phanerochaete carnosa and P. chrysosporium, to elucidate the genetic basis of the distinct wood types they colonize.</title>
        <authorList>
            <person name="Suzuki H."/>
            <person name="MacDonald J."/>
            <person name="Syed K."/>
            <person name="Salamov A."/>
            <person name="Hori C."/>
            <person name="Aerts A."/>
            <person name="Henrissat B."/>
            <person name="Wiebenga A."/>
            <person name="vanKuyk P.A."/>
            <person name="Barry K."/>
            <person name="Lindquist E."/>
            <person name="LaButti K."/>
            <person name="Lapidus A."/>
            <person name="Lucas S."/>
            <person name="Coutinho P."/>
            <person name="Gong Y."/>
            <person name="Samejima M."/>
            <person name="Mahadevan R."/>
            <person name="Abou-Zaid M."/>
            <person name="de Vries R.P."/>
            <person name="Igarashi K."/>
            <person name="Yadav J.S."/>
            <person name="Grigoriev I.V."/>
            <person name="Master E.R."/>
        </authorList>
    </citation>
    <scope>NUCLEOTIDE SEQUENCE [LARGE SCALE GENOMIC DNA]</scope>
    <source>
        <strain evidence="2 3">HHB-10118-sp</strain>
    </source>
</reference>
<dbReference type="InParanoid" id="K5VXG6"/>
<dbReference type="Proteomes" id="UP000008370">
    <property type="component" value="Unassembled WGS sequence"/>
</dbReference>
<protein>
    <submittedName>
        <fullName evidence="2">Uncharacterized protein</fullName>
    </submittedName>
</protein>
<evidence type="ECO:0000256" key="1">
    <source>
        <dbReference type="SAM" id="SignalP"/>
    </source>
</evidence>
<dbReference type="HOGENOM" id="CLU_137500_1_1_1"/>
<keyword evidence="1" id="KW-0732">Signal</keyword>
<keyword evidence="3" id="KW-1185">Reference proteome</keyword>
<dbReference type="AlphaFoldDB" id="K5VXG6"/>
<evidence type="ECO:0000313" key="2">
    <source>
        <dbReference type="EMBL" id="EKM56268.1"/>
    </source>
</evidence>
<feature type="chain" id="PRO_5003885223" evidence="1">
    <location>
        <begin position="17"/>
        <end position="131"/>
    </location>
</feature>
<feature type="signal peptide" evidence="1">
    <location>
        <begin position="1"/>
        <end position="16"/>
    </location>
</feature>
<dbReference type="OrthoDB" id="2841294at2759"/>
<dbReference type="KEGG" id="pco:PHACADRAFT_140896"/>
<sequence>MKTFFVLASLAACALAQRLHIQAPTAGQTVSGNGTLVVELEQDPSLGPLVQTSVLIAMNSCYDVCGQPDQWGPATVLYNGPFNPQWNTSVPEKGHYQDFTFQLPGYQPGGAIVQVAHQFQEGGVSTSKKQT</sequence>
<organism evidence="2 3">
    <name type="scientific">Phanerochaete carnosa (strain HHB-10118-sp)</name>
    <name type="common">White-rot fungus</name>
    <name type="synonym">Peniophora carnosa</name>
    <dbReference type="NCBI Taxonomy" id="650164"/>
    <lineage>
        <taxon>Eukaryota</taxon>
        <taxon>Fungi</taxon>
        <taxon>Dikarya</taxon>
        <taxon>Basidiomycota</taxon>
        <taxon>Agaricomycotina</taxon>
        <taxon>Agaricomycetes</taxon>
        <taxon>Polyporales</taxon>
        <taxon>Phanerochaetaceae</taxon>
        <taxon>Phanerochaete</taxon>
    </lineage>
</organism>
<evidence type="ECO:0000313" key="3">
    <source>
        <dbReference type="Proteomes" id="UP000008370"/>
    </source>
</evidence>
<name>K5VXG6_PHACS</name>
<proteinExistence type="predicted"/>
<dbReference type="EMBL" id="JH930471">
    <property type="protein sequence ID" value="EKM56268.1"/>
    <property type="molecule type" value="Genomic_DNA"/>
</dbReference>
<accession>K5VXG6</accession>
<dbReference type="RefSeq" id="XP_007394123.1">
    <property type="nucleotide sequence ID" value="XM_007394061.1"/>
</dbReference>
<gene>
    <name evidence="2" type="ORF">PHACADRAFT_140896</name>
</gene>